<evidence type="ECO:0000256" key="3">
    <source>
        <dbReference type="PROSITE-ProRule" id="PRU00221"/>
    </source>
</evidence>
<feature type="region of interest" description="Disordered" evidence="4">
    <location>
        <begin position="410"/>
        <end position="436"/>
    </location>
</feature>
<dbReference type="Proteomes" id="UP000182444">
    <property type="component" value="Chromosome 1B"/>
</dbReference>
<feature type="repeat" description="WD" evidence="3">
    <location>
        <begin position="612"/>
        <end position="653"/>
    </location>
</feature>
<name>A0A1H6PWF1_YARLL</name>
<dbReference type="InterPro" id="IPR015943">
    <property type="entry name" value="WD40/YVTN_repeat-like_dom_sf"/>
</dbReference>
<keyword evidence="1 3" id="KW-0853">WD repeat</keyword>
<dbReference type="EMBL" id="CP017554">
    <property type="protein sequence ID" value="AOW01647.1"/>
    <property type="molecule type" value="Genomic_DNA"/>
</dbReference>
<dbReference type="GO" id="GO:0034388">
    <property type="term" value="C:Pwp2p-containing subcomplex of 90S preribosome"/>
    <property type="evidence" value="ECO:0007669"/>
    <property type="project" value="EnsemblFungi"/>
</dbReference>
<dbReference type="GO" id="GO:0006364">
    <property type="term" value="P:rRNA processing"/>
    <property type="evidence" value="ECO:0007669"/>
    <property type="project" value="EnsemblFungi"/>
</dbReference>
<dbReference type="VEuPathDB" id="FungiDB:YALI1_B17908g"/>
<evidence type="ECO:0000256" key="2">
    <source>
        <dbReference type="ARBA" id="ARBA00022737"/>
    </source>
</evidence>
<gene>
    <name evidence="8" type="ORF">B0I71DRAFT_164042</name>
    <name evidence="7" type="ORF">YALI1_B17908g</name>
</gene>
<feature type="region of interest" description="Disordered" evidence="4">
    <location>
        <begin position="147"/>
        <end position="166"/>
    </location>
</feature>
<keyword evidence="2" id="KW-0677">Repeat</keyword>
<evidence type="ECO:0000313" key="9">
    <source>
        <dbReference type="Proteomes" id="UP000182444"/>
    </source>
</evidence>
<dbReference type="SUPFAM" id="SSF50978">
    <property type="entry name" value="WD40 repeat-like"/>
    <property type="match status" value="2"/>
</dbReference>
<evidence type="ECO:0000313" key="10">
    <source>
        <dbReference type="Proteomes" id="UP000256601"/>
    </source>
</evidence>
<protein>
    <submittedName>
        <fullName evidence="8">Utp21 specific WD40 associated putative domain-domain-containing protein</fullName>
    </submittedName>
</protein>
<feature type="domain" description="WDR36/Utp21 N-terminal" evidence="6">
    <location>
        <begin position="55"/>
        <end position="344"/>
    </location>
</feature>
<dbReference type="SMART" id="SM00320">
    <property type="entry name" value="WD40"/>
    <property type="match status" value="9"/>
</dbReference>
<reference evidence="8 10" key="2">
    <citation type="submission" date="2018-07" db="EMBL/GenBank/DDBJ databases">
        <title>Draft Genome Assemblies for Five Robust Yarrowia lipolytica Strains Exhibiting High Lipid Production and Pentose Sugar Utilization and Sugar Alcohol Secretion from Undetoxified Lignocellulosic Biomass Hydrolysates.</title>
        <authorList>
            <consortium name="DOE Joint Genome Institute"/>
            <person name="Walker C."/>
            <person name="Ryu S."/>
            <person name="Na H."/>
            <person name="Zane M."/>
            <person name="LaButti K."/>
            <person name="Lipzen A."/>
            <person name="Haridas S."/>
            <person name="Barry K."/>
            <person name="Grigoriev I.V."/>
            <person name="Quarterman J."/>
            <person name="Slininger P."/>
            <person name="Dien B."/>
            <person name="Trinh C.T."/>
        </authorList>
    </citation>
    <scope>NUCLEOTIDE SEQUENCE [LARGE SCALE GENOMIC DNA]</scope>
    <source>
        <strain evidence="8 10">YB392</strain>
    </source>
</reference>
<dbReference type="PANTHER" id="PTHR22840">
    <property type="entry name" value="WD REPEAT-CONTAINING PROTEIN 36"/>
    <property type="match status" value="1"/>
</dbReference>
<sequence>MPAIEKKRRVESDEVTVRDRLVGTPSKIFTPFRTIGHVANSTPISVSSFGRNFLVACSVGRAVQIYDVSTLHLMFVTSPQTPAPIQSLHFHRPYVYATWDNCIGVYFRGKLLYKLECDTKDKLVCVRSFGENLVAINSSQIFVFKRGQKKEEQSDDEDEEEDRDELDPPFEYYTTVTLANSVGAAHSIIHPPTYLNKIVVATRRSLLLVNIRTGKVVFSTNEIGSDDEITAIVDAPVVNYIGVGTASGKVHVYNLKLGERLMAFHTGSRVNCLSFRSDSFAHLGVGTASGDAFFFDLNSQKRLHVLRETHEESEGGITSLVFLPGMPAFLTCGGDNSLREWVFDPVMSESNKTVIAPPRALRHRAGHSAPPTSIKFVDEEAHFLVSASGDASMWRFSLRKDAQNQEFSQVSKLTEEQKNNPFASKTRAAGPSKKMRVKLPPVTSLAQTSLRQQEWDSILTTHKGENWAQTWDGHRGRVGAHRLPTSDGGIAQTVTVTQCGNFGVVGSATGSVDIFNLQSGILRRKLQGTPKKKAITGIVVDSLNREVITTSLDRKVRFNDFHTGKLLETVTLAAPITKLVLHDSSDLIACALDDFSVVVIDTITKRVVRVLEGRHANQITDICFSPDAKWVISASLDSTICTWDLLTGACIDVIRLDTVATNVEMSRNGDWLATAHVTGNGVCLWSNRGQFVDISSAPAPEIESSEVAQIDAVGSLAQSSVVDGAFEETETEDQSLAASIAQIEESLLTLSLAPSSKMNTLVHLDTIKMRNKPKEAPKAPEQAPFFLQLTGADKKPEEATSCPDGLVPSNFDAIGESAFSRLLREAAQSGEYHEFIDHLAGMSPAQTDLEIRSLNSWAPYTELIAFVDAMAAVLEKRTNYELGQAWMNMFLRCHGDVIMSALNPKIVEDEEEDEVQQQPCEPLKGSLTRWKELNQHESNRMEDIVKYCQGVINYLRVGY</sequence>
<dbReference type="Pfam" id="PF25171">
    <property type="entry name" value="Beta-prop_WDR36-Utp21_1st"/>
    <property type="match status" value="1"/>
</dbReference>
<dbReference type="eggNOG" id="KOG1539">
    <property type="taxonomic scope" value="Eukaryota"/>
</dbReference>
<proteinExistence type="predicted"/>
<dbReference type="VEuPathDB" id="FungiDB:YALI0_B13442g"/>
<evidence type="ECO:0000313" key="7">
    <source>
        <dbReference type="EMBL" id="AOW01647.1"/>
    </source>
</evidence>
<evidence type="ECO:0000256" key="1">
    <source>
        <dbReference type="ARBA" id="ARBA00022574"/>
    </source>
</evidence>
<dbReference type="InterPro" id="IPR001680">
    <property type="entry name" value="WD40_rpt"/>
</dbReference>
<dbReference type="InterPro" id="IPR019775">
    <property type="entry name" value="WD40_repeat_CS"/>
</dbReference>
<evidence type="ECO:0000259" key="5">
    <source>
        <dbReference type="Pfam" id="PF04192"/>
    </source>
</evidence>
<dbReference type="Proteomes" id="UP000256601">
    <property type="component" value="Unassembled WGS sequence"/>
</dbReference>
<accession>A0A1H6PWF1</accession>
<dbReference type="InterPro" id="IPR036322">
    <property type="entry name" value="WD40_repeat_dom_sf"/>
</dbReference>
<dbReference type="AlphaFoldDB" id="A0A1H6PWF1"/>
<dbReference type="OMA" id="CIYAWRA"/>
<dbReference type="PROSITE" id="PS00678">
    <property type="entry name" value="WD_REPEATS_1"/>
    <property type="match status" value="1"/>
</dbReference>
<evidence type="ECO:0000259" key="6">
    <source>
        <dbReference type="Pfam" id="PF25171"/>
    </source>
</evidence>
<feature type="compositionally biased region" description="Acidic residues" evidence="4">
    <location>
        <begin position="153"/>
        <end position="166"/>
    </location>
</feature>
<dbReference type="GO" id="GO:0032040">
    <property type="term" value="C:small-subunit processome"/>
    <property type="evidence" value="ECO:0007669"/>
    <property type="project" value="EnsemblFungi"/>
</dbReference>
<dbReference type="Gene3D" id="2.130.10.10">
    <property type="entry name" value="YVTN repeat-like/Quinoprotein amine dehydrogenase"/>
    <property type="match status" value="2"/>
</dbReference>
<dbReference type="Pfam" id="PF04192">
    <property type="entry name" value="Utp21"/>
    <property type="match status" value="1"/>
</dbReference>
<dbReference type="Pfam" id="PF25168">
    <property type="entry name" value="Beta-prop_WDR36-Utp21_2nd"/>
    <property type="match status" value="1"/>
</dbReference>
<dbReference type="EMBL" id="KZ858973">
    <property type="protein sequence ID" value="RDW26824.1"/>
    <property type="molecule type" value="Genomic_DNA"/>
</dbReference>
<feature type="domain" description="WDR36/Utp21 C-terminal" evidence="5">
    <location>
        <begin position="742"/>
        <end position="956"/>
    </location>
</feature>
<dbReference type="PROSITE" id="PS50294">
    <property type="entry name" value="WD_REPEATS_REGION"/>
    <property type="match status" value="1"/>
</dbReference>
<evidence type="ECO:0000313" key="8">
    <source>
        <dbReference type="EMBL" id="RDW26824.1"/>
    </source>
</evidence>
<dbReference type="PROSITE" id="PS50082">
    <property type="entry name" value="WD_REPEATS_2"/>
    <property type="match status" value="1"/>
</dbReference>
<dbReference type="KEGG" id="yli:2907415"/>
<dbReference type="OrthoDB" id="10250769at2759"/>
<dbReference type="GeneID" id="2907415"/>
<evidence type="ECO:0000256" key="4">
    <source>
        <dbReference type="SAM" id="MobiDB-lite"/>
    </source>
</evidence>
<dbReference type="InterPro" id="IPR007319">
    <property type="entry name" value="WDR36/Utp21_C"/>
</dbReference>
<organism evidence="7 9">
    <name type="scientific">Yarrowia lipolytica</name>
    <name type="common">Candida lipolytica</name>
    <dbReference type="NCBI Taxonomy" id="4952"/>
    <lineage>
        <taxon>Eukaryota</taxon>
        <taxon>Fungi</taxon>
        <taxon>Dikarya</taxon>
        <taxon>Ascomycota</taxon>
        <taxon>Saccharomycotina</taxon>
        <taxon>Dipodascomycetes</taxon>
        <taxon>Dipodascales</taxon>
        <taxon>Dipodascales incertae sedis</taxon>
        <taxon>Yarrowia</taxon>
    </lineage>
</organism>
<reference evidence="7 9" key="1">
    <citation type="journal article" date="2016" name="PLoS ONE">
        <title>Sequence Assembly of Yarrowia lipolytica Strain W29/CLIB89 Shows Transposable Element Diversity.</title>
        <authorList>
            <person name="Magnan C."/>
            <person name="Yu J."/>
            <person name="Chang I."/>
            <person name="Jahn E."/>
            <person name="Kanomata Y."/>
            <person name="Wu J."/>
            <person name="Zeller M."/>
            <person name="Oakes M."/>
            <person name="Baldi P."/>
            <person name="Sandmeyer S."/>
        </authorList>
    </citation>
    <scope>NUCLEOTIDE SEQUENCE [LARGE SCALE GENOMIC DNA]</scope>
    <source>
        <strain evidence="7">CLIB89</strain>
        <strain evidence="9">CLIB89(W29)</strain>
    </source>
</reference>
<dbReference type="PANTHER" id="PTHR22840:SF12">
    <property type="entry name" value="WD REPEAT-CONTAINING PROTEIN 36"/>
    <property type="match status" value="1"/>
</dbReference>
<dbReference type="RefSeq" id="XP_500840.1">
    <property type="nucleotide sequence ID" value="XM_500840.1"/>
</dbReference>
<dbReference type="InterPro" id="IPR059157">
    <property type="entry name" value="WDR36-Utp21_N"/>
</dbReference>